<dbReference type="Gene3D" id="1.10.340.30">
    <property type="entry name" value="Hypothetical protein, domain 2"/>
    <property type="match status" value="1"/>
</dbReference>
<evidence type="ECO:0000256" key="2">
    <source>
        <dbReference type="ARBA" id="ARBA00012000"/>
    </source>
</evidence>
<reference evidence="7" key="1">
    <citation type="journal article" date="2019" name="Int. J. Syst. Evol. Microbiol.">
        <title>The Global Catalogue of Microorganisms (GCM) 10K type strain sequencing project: providing services to taxonomists for standard genome sequencing and annotation.</title>
        <authorList>
            <consortium name="The Broad Institute Genomics Platform"/>
            <consortium name="The Broad Institute Genome Sequencing Center for Infectious Disease"/>
            <person name="Wu L."/>
            <person name="Ma J."/>
        </authorList>
    </citation>
    <scope>NUCLEOTIDE SEQUENCE [LARGE SCALE GENOMIC DNA]</scope>
    <source>
        <strain evidence="7">CCUG 60023</strain>
    </source>
</reference>
<dbReference type="SMART" id="SM00478">
    <property type="entry name" value="ENDO3c"/>
    <property type="match status" value="1"/>
</dbReference>
<dbReference type="Proteomes" id="UP001597101">
    <property type="component" value="Unassembled WGS sequence"/>
</dbReference>
<evidence type="ECO:0000313" key="7">
    <source>
        <dbReference type="Proteomes" id="UP001597101"/>
    </source>
</evidence>
<keyword evidence="4" id="KW-0234">DNA repair</keyword>
<dbReference type="PANTHER" id="PTHR43003:SF13">
    <property type="entry name" value="DNA-3-METHYLADENINE GLYCOSYLASE 2"/>
    <property type="match status" value="1"/>
</dbReference>
<dbReference type="Gene3D" id="1.10.1670.40">
    <property type="match status" value="1"/>
</dbReference>
<evidence type="ECO:0000313" key="6">
    <source>
        <dbReference type="EMBL" id="MFD0914940.1"/>
    </source>
</evidence>
<evidence type="ECO:0000256" key="4">
    <source>
        <dbReference type="ARBA" id="ARBA00023204"/>
    </source>
</evidence>
<protein>
    <recommendedName>
        <fullName evidence="2">DNA-3-methyladenine glycosylase II</fullName>
        <ecNumber evidence="2">3.2.2.21</ecNumber>
    </recommendedName>
</protein>
<dbReference type="CDD" id="cd00056">
    <property type="entry name" value="ENDO3c"/>
    <property type="match status" value="1"/>
</dbReference>
<dbReference type="InterPro" id="IPR003265">
    <property type="entry name" value="HhH-GPD_domain"/>
</dbReference>
<dbReference type="SUPFAM" id="SSF48150">
    <property type="entry name" value="DNA-glycosylase"/>
    <property type="match status" value="1"/>
</dbReference>
<evidence type="ECO:0000256" key="1">
    <source>
        <dbReference type="ARBA" id="ARBA00000086"/>
    </source>
</evidence>
<accession>A0ABW3FCE7</accession>
<feature type="domain" description="HhH-GPD" evidence="5">
    <location>
        <begin position="62"/>
        <end position="214"/>
    </location>
</feature>
<evidence type="ECO:0000256" key="3">
    <source>
        <dbReference type="ARBA" id="ARBA00022763"/>
    </source>
</evidence>
<keyword evidence="7" id="KW-1185">Reference proteome</keyword>
<dbReference type="InterPro" id="IPR051912">
    <property type="entry name" value="Alkylbase_DNA_Glycosylase/TA"/>
</dbReference>
<proteinExistence type="predicted"/>
<comment type="caution">
    <text evidence="6">The sequence shown here is derived from an EMBL/GenBank/DDBJ whole genome shotgun (WGS) entry which is preliminary data.</text>
</comment>
<dbReference type="EMBL" id="JBHTJV010000002">
    <property type="protein sequence ID" value="MFD0914940.1"/>
    <property type="molecule type" value="Genomic_DNA"/>
</dbReference>
<evidence type="ECO:0000259" key="5">
    <source>
        <dbReference type="SMART" id="SM00478"/>
    </source>
</evidence>
<name>A0ABW3FCE7_9HYPH</name>
<sequence>MKYEAASPDVLPDRIATRDDLEMCLDALRANDPMMREALFEVGEVPLRLRASGYEGMAQIIVGQMVSKASASAIVARLEDALGEVTGANLLAAGREGLDGVGLSRAKFTALENLAVAERDGEIDLHDLCHLPPDDAMGKMVALKGIGPWTAQVYLMFCAGHRDVFADGDIALQQAMVDLGLVAERPKAKEAAMLAQRWKPVRAVAARVLWAVYAKRRSRVDLPV</sequence>
<dbReference type="PANTHER" id="PTHR43003">
    <property type="entry name" value="DNA-3-METHYLADENINE GLYCOSYLASE"/>
    <property type="match status" value="1"/>
</dbReference>
<dbReference type="RefSeq" id="WP_377210794.1">
    <property type="nucleotide sequence ID" value="NZ_JBHTJV010000002.1"/>
</dbReference>
<dbReference type="EC" id="3.2.2.21" evidence="2"/>
<gene>
    <name evidence="6" type="ORF">ACFQ14_00805</name>
</gene>
<dbReference type="InterPro" id="IPR011257">
    <property type="entry name" value="DNA_glycosylase"/>
</dbReference>
<organism evidence="6 7">
    <name type="scientific">Pseudahrensia aquimaris</name>
    <dbReference type="NCBI Taxonomy" id="744461"/>
    <lineage>
        <taxon>Bacteria</taxon>
        <taxon>Pseudomonadati</taxon>
        <taxon>Pseudomonadota</taxon>
        <taxon>Alphaproteobacteria</taxon>
        <taxon>Hyphomicrobiales</taxon>
        <taxon>Ahrensiaceae</taxon>
        <taxon>Pseudahrensia</taxon>
    </lineage>
</organism>
<comment type="catalytic activity">
    <reaction evidence="1">
        <text>Hydrolysis of alkylated DNA, releasing 3-methyladenine, 3-methylguanine, 7-methylguanine and 7-methyladenine.</text>
        <dbReference type="EC" id="3.2.2.21"/>
    </reaction>
</comment>
<keyword evidence="3" id="KW-0227">DNA damage</keyword>